<reference evidence="1 2" key="1">
    <citation type="submission" date="2012-10" db="EMBL/GenBank/DDBJ databases">
        <title>Draft Genome Sequence of Paenibacillus popilliae ATCC 14706T.</title>
        <authorList>
            <person name="Iiyama K."/>
            <person name="Mori K."/>
            <person name="Mon H."/>
            <person name="Chieda Y."/>
            <person name="Lee J.M."/>
            <person name="Kusakabe T."/>
            <person name="Tashiro K."/>
            <person name="Asano S."/>
            <person name="Yasunaga-Aoki C."/>
            <person name="Shimizu S."/>
        </authorList>
    </citation>
    <scope>NUCLEOTIDE SEQUENCE [LARGE SCALE GENOMIC DNA]</scope>
    <source>
        <strain evidence="1 2">ATCC 14706</strain>
    </source>
</reference>
<organism evidence="1 2">
    <name type="scientific">Paenibacillus popilliae ATCC 14706</name>
    <dbReference type="NCBI Taxonomy" id="1212764"/>
    <lineage>
        <taxon>Bacteria</taxon>
        <taxon>Bacillati</taxon>
        <taxon>Bacillota</taxon>
        <taxon>Bacilli</taxon>
        <taxon>Bacillales</taxon>
        <taxon>Paenibacillaceae</taxon>
        <taxon>Paenibacillus</taxon>
    </lineage>
</organism>
<dbReference type="Proteomes" id="UP000029453">
    <property type="component" value="Unassembled WGS sequence"/>
</dbReference>
<dbReference type="EMBL" id="BALG01000044">
    <property type="protein sequence ID" value="GAC41696.1"/>
    <property type="molecule type" value="Genomic_DNA"/>
</dbReference>
<keyword evidence="2" id="KW-1185">Reference proteome</keyword>
<evidence type="ECO:0000313" key="1">
    <source>
        <dbReference type="EMBL" id="GAC41696.1"/>
    </source>
</evidence>
<dbReference type="Gene3D" id="3.10.450.40">
    <property type="match status" value="1"/>
</dbReference>
<name>M9LN40_PAEPP</name>
<protein>
    <recommendedName>
        <fullName evidence="3">DUF2634 domain-containing protein</fullName>
    </recommendedName>
</protein>
<dbReference type="Pfam" id="PF10934">
    <property type="entry name" value="Sheath_initiator"/>
    <property type="match status" value="1"/>
</dbReference>
<dbReference type="OrthoDB" id="2088193at2"/>
<dbReference type="RefSeq" id="WP_006285044.1">
    <property type="nucleotide sequence ID" value="NZ_BALG01000044.1"/>
</dbReference>
<evidence type="ECO:0000313" key="2">
    <source>
        <dbReference type="Proteomes" id="UP000029453"/>
    </source>
</evidence>
<proteinExistence type="predicted"/>
<evidence type="ECO:0008006" key="3">
    <source>
        <dbReference type="Google" id="ProtNLM"/>
    </source>
</evidence>
<accession>M9LN40</accession>
<sequence length="119" mass="13583">MRSLLLVDGDLVFQNDELVMVDGQEERVQCVRINLGTNQGEWFLDPDMGIDFGLFLGKNPVVEEMTEELRDGLHQLEFIDSVDDIQIRQNRTTRQQNVIFTLATTDGEILTEEIDINVG</sequence>
<gene>
    <name evidence="1" type="ORF">PPOP_1047</name>
</gene>
<comment type="caution">
    <text evidence="1">The sequence shown here is derived from an EMBL/GenBank/DDBJ whole genome shotgun (WGS) entry which is preliminary data.</text>
</comment>
<dbReference type="InterPro" id="IPR020288">
    <property type="entry name" value="Sheath_initiator"/>
</dbReference>
<dbReference type="AlphaFoldDB" id="M9LN40"/>